<feature type="compositionally biased region" description="Basic and acidic residues" evidence="1">
    <location>
        <begin position="21"/>
        <end position="33"/>
    </location>
</feature>
<evidence type="ECO:0000313" key="2">
    <source>
        <dbReference type="EMBL" id="CRL30794.1"/>
    </source>
</evidence>
<gene>
    <name evidence="2" type="ORF">PCAMFM013_S060g000004</name>
</gene>
<sequence>MLYKGIEYNKVDQYLREGTATKDEALRANKEDAAPISDDEEVKETEDIESNIESEALY</sequence>
<proteinExistence type="predicted"/>
<dbReference type="AlphaFoldDB" id="A0A0G4PXA2"/>
<feature type="region of interest" description="Disordered" evidence="1">
    <location>
        <begin position="21"/>
        <end position="58"/>
    </location>
</feature>
<organism evidence="2 3">
    <name type="scientific">Penicillium camemberti (strain FM 013)</name>
    <dbReference type="NCBI Taxonomy" id="1429867"/>
    <lineage>
        <taxon>Eukaryota</taxon>
        <taxon>Fungi</taxon>
        <taxon>Dikarya</taxon>
        <taxon>Ascomycota</taxon>
        <taxon>Pezizomycotina</taxon>
        <taxon>Eurotiomycetes</taxon>
        <taxon>Eurotiomycetidae</taxon>
        <taxon>Eurotiales</taxon>
        <taxon>Aspergillaceae</taxon>
        <taxon>Penicillium</taxon>
    </lineage>
</organism>
<dbReference type="EMBL" id="HG793193">
    <property type="protein sequence ID" value="CRL30794.1"/>
    <property type="molecule type" value="Genomic_DNA"/>
</dbReference>
<feature type="compositionally biased region" description="Acidic residues" evidence="1">
    <location>
        <begin position="37"/>
        <end position="52"/>
    </location>
</feature>
<protein>
    <submittedName>
        <fullName evidence="2">Str. FM013</fullName>
    </submittedName>
</protein>
<name>A0A0G4PXA2_PENC3</name>
<dbReference type="Proteomes" id="UP000053732">
    <property type="component" value="Unassembled WGS sequence"/>
</dbReference>
<reference evidence="2 3" key="1">
    <citation type="journal article" date="2014" name="Nat. Commun.">
        <title>Multiple recent horizontal transfers of a large genomic region in cheese making fungi.</title>
        <authorList>
            <person name="Cheeseman K."/>
            <person name="Ropars J."/>
            <person name="Renault P."/>
            <person name="Dupont J."/>
            <person name="Gouzy J."/>
            <person name="Branca A."/>
            <person name="Abraham A.L."/>
            <person name="Ceppi M."/>
            <person name="Conseiller E."/>
            <person name="Debuchy R."/>
            <person name="Malagnac F."/>
            <person name="Goarin A."/>
            <person name="Silar P."/>
            <person name="Lacoste S."/>
            <person name="Sallet E."/>
            <person name="Bensimon A."/>
            <person name="Giraud T."/>
            <person name="Brygoo Y."/>
        </authorList>
    </citation>
    <scope>NUCLEOTIDE SEQUENCE [LARGE SCALE GENOMIC DNA]</scope>
    <source>
        <strain evidence="3">FM 013</strain>
    </source>
</reference>
<evidence type="ECO:0000256" key="1">
    <source>
        <dbReference type="SAM" id="MobiDB-lite"/>
    </source>
</evidence>
<accession>A0A0G4PXA2</accession>
<evidence type="ECO:0000313" key="3">
    <source>
        <dbReference type="Proteomes" id="UP000053732"/>
    </source>
</evidence>
<keyword evidence="3" id="KW-1185">Reference proteome</keyword>